<geneLocation type="plasmid" evidence="2">
    <name>prccge525b</name>
</geneLocation>
<accession>A0A387G3F7</accession>
<evidence type="ECO:0000313" key="1">
    <source>
        <dbReference type="EMBL" id="AYG63905.1"/>
    </source>
</evidence>
<dbReference type="Proteomes" id="UP000282195">
    <property type="component" value="Plasmid pRCCGE525b"/>
</dbReference>
<keyword evidence="1" id="KW-0614">Plasmid</keyword>
<sequence length="93" mass="10360">MPTLKIAHIREQGQDIIIVPLDSSFEQKSQDDQSDAIDEIQVAAQSAGLRGKVVVVWTSGGRMKFIGPQPWHPFLRSLSMNSIQASLNRTLSW</sequence>
<dbReference type="EMBL" id="CP032696">
    <property type="protein sequence ID" value="AYG63905.1"/>
    <property type="molecule type" value="Genomic_DNA"/>
</dbReference>
<keyword evidence="2" id="KW-1185">Reference proteome</keyword>
<dbReference type="AlphaFoldDB" id="A0A387G3F7"/>
<proteinExistence type="predicted"/>
<protein>
    <submittedName>
        <fullName evidence="1">Uncharacterized protein</fullName>
    </submittedName>
</protein>
<organism evidence="1 2">
    <name type="scientific">Rhizobium jaguaris</name>
    <dbReference type="NCBI Taxonomy" id="1312183"/>
    <lineage>
        <taxon>Bacteria</taxon>
        <taxon>Pseudomonadati</taxon>
        <taxon>Pseudomonadota</taxon>
        <taxon>Alphaproteobacteria</taxon>
        <taxon>Hyphomicrobiales</taxon>
        <taxon>Rhizobiaceae</taxon>
        <taxon>Rhizobium/Agrobacterium group</taxon>
        <taxon>Rhizobium</taxon>
    </lineage>
</organism>
<gene>
    <name evidence="1" type="ORF">CCGE525_34235</name>
</gene>
<evidence type="ECO:0000313" key="2">
    <source>
        <dbReference type="Proteomes" id="UP000282195"/>
    </source>
</evidence>
<name>A0A387G3F7_9HYPH</name>
<reference evidence="1 2" key="1">
    <citation type="submission" date="2018-10" db="EMBL/GenBank/DDBJ databases">
        <title>Rhizobium etli, R. leguminosarum and a new Rhizobium genospecies from Phaseolus dumosus.</title>
        <authorList>
            <person name="Ramirez-Puebla S.T."/>
            <person name="Rogel-Hernandez M.A."/>
            <person name="Guerrero G."/>
            <person name="Ormeno-Orrillo E."/>
            <person name="Martinez-Romero J.C."/>
            <person name="Negrete-Yankelevich S."/>
            <person name="Martinez-Romero E."/>
        </authorList>
    </citation>
    <scope>NUCLEOTIDE SEQUENCE [LARGE SCALE GENOMIC DNA]</scope>
    <source>
        <strain evidence="1 2">CCGE525</strain>
        <plasmid evidence="2">prccge525b</plasmid>
    </source>
</reference>
<dbReference type="KEGG" id="rjg:CCGE525_34235"/>
<dbReference type="OrthoDB" id="8451221at2"/>
<dbReference type="RefSeq" id="WP_120708805.1">
    <property type="nucleotide sequence ID" value="NZ_CP032696.1"/>
</dbReference>